<feature type="non-terminal residue" evidence="1">
    <location>
        <position position="1"/>
    </location>
</feature>
<organism evidence="1 2">
    <name type="scientific">Trachymyrmex cornetzi</name>
    <dbReference type="NCBI Taxonomy" id="471704"/>
    <lineage>
        <taxon>Eukaryota</taxon>
        <taxon>Metazoa</taxon>
        <taxon>Ecdysozoa</taxon>
        <taxon>Arthropoda</taxon>
        <taxon>Hexapoda</taxon>
        <taxon>Insecta</taxon>
        <taxon>Pterygota</taxon>
        <taxon>Neoptera</taxon>
        <taxon>Endopterygota</taxon>
        <taxon>Hymenoptera</taxon>
        <taxon>Apocrita</taxon>
        <taxon>Aculeata</taxon>
        <taxon>Formicoidea</taxon>
        <taxon>Formicidae</taxon>
        <taxon>Myrmicinae</taxon>
        <taxon>Trachymyrmex</taxon>
    </lineage>
</organism>
<proteinExistence type="predicted"/>
<dbReference type="Proteomes" id="UP000078492">
    <property type="component" value="Unassembled WGS sequence"/>
</dbReference>
<evidence type="ECO:0000313" key="2">
    <source>
        <dbReference type="Proteomes" id="UP000078492"/>
    </source>
</evidence>
<dbReference type="EMBL" id="KQ980765">
    <property type="protein sequence ID" value="KYN13443.1"/>
    <property type="molecule type" value="Genomic_DNA"/>
</dbReference>
<protein>
    <submittedName>
        <fullName evidence="1">Uncharacterized protein</fullName>
    </submittedName>
</protein>
<dbReference type="AlphaFoldDB" id="A0A195DKN9"/>
<keyword evidence="2" id="KW-1185">Reference proteome</keyword>
<sequence length="56" mass="7012">SRMCTEIRTSRIREIYRHTKLQERTRSQAVRRKMYLVHIKKKETKKSRKYHIAPRK</sequence>
<reference evidence="1 2" key="1">
    <citation type="submission" date="2015-09" db="EMBL/GenBank/DDBJ databases">
        <title>Trachymyrmex cornetzi WGS genome.</title>
        <authorList>
            <person name="Nygaard S."/>
            <person name="Hu H."/>
            <person name="Boomsma J."/>
            <person name="Zhang G."/>
        </authorList>
    </citation>
    <scope>NUCLEOTIDE SEQUENCE [LARGE SCALE GENOMIC DNA]</scope>
    <source>
        <strain evidence="1">Tcor2-1</strain>
        <tissue evidence="1">Whole body</tissue>
    </source>
</reference>
<accession>A0A195DKN9</accession>
<evidence type="ECO:0000313" key="1">
    <source>
        <dbReference type="EMBL" id="KYN13443.1"/>
    </source>
</evidence>
<gene>
    <name evidence="1" type="ORF">ALC57_14456</name>
</gene>
<name>A0A195DKN9_9HYME</name>